<name>A0A5B8MFH4_9CHLO</name>
<dbReference type="STRING" id="1764295.A0A5B8MFH4"/>
<dbReference type="PANTHER" id="PTHR21266:SF19">
    <property type="entry name" value="CHLOROPHYLLIDE A OXYGENASE, CHLOROPLASTIC"/>
    <property type="match status" value="1"/>
</dbReference>
<dbReference type="InterPro" id="IPR013626">
    <property type="entry name" value="PaO"/>
</dbReference>
<feature type="region of interest" description="Disordered" evidence="3">
    <location>
        <begin position="1"/>
        <end position="76"/>
    </location>
</feature>
<gene>
    <name evidence="5" type="ORF">A3770_02p19360</name>
</gene>
<evidence type="ECO:0000313" key="5">
    <source>
        <dbReference type="EMBL" id="QDZ19418.1"/>
    </source>
</evidence>
<evidence type="ECO:0000256" key="2">
    <source>
        <dbReference type="SAM" id="Coils"/>
    </source>
</evidence>
<evidence type="ECO:0000256" key="3">
    <source>
        <dbReference type="SAM" id="MobiDB-lite"/>
    </source>
</evidence>
<dbReference type="Pfam" id="PF08417">
    <property type="entry name" value="PaO"/>
    <property type="match status" value="1"/>
</dbReference>
<dbReference type="SUPFAM" id="SSF55961">
    <property type="entry name" value="Bet v1-like"/>
    <property type="match status" value="1"/>
</dbReference>
<dbReference type="InterPro" id="IPR050584">
    <property type="entry name" value="Cholesterol_7-desaturase"/>
</dbReference>
<evidence type="ECO:0000256" key="1">
    <source>
        <dbReference type="ARBA" id="ARBA00022946"/>
    </source>
</evidence>
<keyword evidence="6" id="KW-1185">Reference proteome</keyword>
<dbReference type="GO" id="GO:0005737">
    <property type="term" value="C:cytoplasm"/>
    <property type="evidence" value="ECO:0007669"/>
    <property type="project" value="TreeGrafter"/>
</dbReference>
<feature type="domain" description="Pheophorbide a oxygenase" evidence="4">
    <location>
        <begin position="337"/>
        <end position="434"/>
    </location>
</feature>
<dbReference type="OrthoDB" id="426882at2759"/>
<feature type="coiled-coil region" evidence="2">
    <location>
        <begin position="81"/>
        <end position="136"/>
    </location>
</feature>
<accession>A0A5B8MFH4</accession>
<dbReference type="Proteomes" id="UP000316726">
    <property type="component" value="Chromosome 2"/>
</dbReference>
<dbReference type="GO" id="GO:0010277">
    <property type="term" value="F:chlorophyllide a oxygenase activity"/>
    <property type="evidence" value="ECO:0007669"/>
    <property type="project" value="InterPro"/>
</dbReference>
<evidence type="ECO:0000313" key="6">
    <source>
        <dbReference type="Proteomes" id="UP000316726"/>
    </source>
</evidence>
<dbReference type="Gene3D" id="3.90.380.10">
    <property type="entry name" value="Naphthalene 1,2-dioxygenase Alpha Subunit, Chain A, domain 1"/>
    <property type="match status" value="1"/>
</dbReference>
<evidence type="ECO:0000259" key="4">
    <source>
        <dbReference type="Pfam" id="PF08417"/>
    </source>
</evidence>
<dbReference type="EMBL" id="CP031035">
    <property type="protein sequence ID" value="QDZ19418.1"/>
    <property type="molecule type" value="Genomic_DNA"/>
</dbReference>
<reference evidence="5 6" key="1">
    <citation type="submission" date="2018-07" db="EMBL/GenBank/DDBJ databases">
        <title>The complete nuclear genome of the prasinophyte Chloropicon primus (CCMP1205).</title>
        <authorList>
            <person name="Pombert J.-F."/>
            <person name="Otis C."/>
            <person name="Turmel M."/>
            <person name="Lemieux C."/>
        </authorList>
    </citation>
    <scope>NUCLEOTIDE SEQUENCE [LARGE SCALE GENOMIC DNA]</scope>
    <source>
        <strain evidence="5 6">CCMP1205</strain>
    </source>
</reference>
<organism evidence="5 6">
    <name type="scientific">Chloropicon primus</name>
    <dbReference type="NCBI Taxonomy" id="1764295"/>
    <lineage>
        <taxon>Eukaryota</taxon>
        <taxon>Viridiplantae</taxon>
        <taxon>Chlorophyta</taxon>
        <taxon>Chloropicophyceae</taxon>
        <taxon>Chloropicales</taxon>
        <taxon>Chloropicaceae</taxon>
        <taxon>Chloropicon</taxon>
    </lineage>
</organism>
<proteinExistence type="predicted"/>
<keyword evidence="2" id="KW-0175">Coiled coil</keyword>
<dbReference type="PANTHER" id="PTHR21266">
    <property type="entry name" value="IRON-SULFUR DOMAIN CONTAINING PROTEIN"/>
    <property type="match status" value="1"/>
</dbReference>
<sequence length="484" mass="53526">MRGRVVSGAGLGHGGTASGARCATTVVGRPRTPHPRRARQQQPQPLRALGEARGEGAYGRTGKESSSSSSASKHPVLGRSIEDLQAEMSLLQEQIHEAHLQAHVQEQRIEEELRKLREVDERSKALEASLEMAERSGGEGASSTANFIPEAVDMESTKKTSALRSDLRWPKELKDYWYPLEFSKNLDERGGEAIEFDAFDVSVSLSRSPSSASGLELRQVGGEEDGRAFPALERDGMVWCWLSDKEPAETAADQLPGLTKPPPAFREESPFVIHAELVIDVPVEHGLLLENLLDLAHAPFTHTATFAKGWSIPDLVKFNTQKLLGGNWEPYPIDMSFEPPCMVLSTIGLAEPGKLEEGARAAACENHLHQLHVCVPAGQGTRLLYRMSLDFMGFMLYVPLAKKLWETMAAQVLGEDLVLVQGQEDRLKRGGDTWANPVPYDKLAVRYRKWRNSLSDEELRTKAEMQLRTMSAGEMLAPVEEEDE</sequence>
<protein>
    <submittedName>
        <fullName evidence="5">Chlorophyllide a oxygenase</fullName>
    </submittedName>
</protein>
<dbReference type="AlphaFoldDB" id="A0A5B8MFH4"/>
<keyword evidence="1" id="KW-0809">Transit peptide</keyword>